<dbReference type="AlphaFoldDB" id="A0A7R9YZ02"/>
<name>A0A7R9YZ02_9CHLO</name>
<feature type="domain" description="OCRE" evidence="2">
    <location>
        <begin position="84"/>
        <end position="125"/>
    </location>
</feature>
<evidence type="ECO:0000313" key="3">
    <source>
        <dbReference type="EMBL" id="CAD8294961.1"/>
    </source>
</evidence>
<gene>
    <name evidence="3" type="ORF">CEUR00632_LOCUS12773</name>
</gene>
<organism evidence="3">
    <name type="scientific">Chlamydomonas euryale</name>
    <dbReference type="NCBI Taxonomy" id="1486919"/>
    <lineage>
        <taxon>Eukaryota</taxon>
        <taxon>Viridiplantae</taxon>
        <taxon>Chlorophyta</taxon>
        <taxon>core chlorophytes</taxon>
        <taxon>Chlorophyceae</taxon>
        <taxon>CS clade</taxon>
        <taxon>Chlamydomonadales</taxon>
        <taxon>Chlamydomonadaceae</taxon>
        <taxon>Chlamydomonas</taxon>
    </lineage>
</organism>
<evidence type="ECO:0000259" key="2">
    <source>
        <dbReference type="Pfam" id="PF17780"/>
    </source>
</evidence>
<feature type="region of interest" description="Disordered" evidence="1">
    <location>
        <begin position="1"/>
        <end position="31"/>
    </location>
</feature>
<dbReference type="EMBL" id="HBEC01027730">
    <property type="protein sequence ID" value="CAD8294961.1"/>
    <property type="molecule type" value="Transcribed_RNA"/>
</dbReference>
<dbReference type="Pfam" id="PF17780">
    <property type="entry name" value="OCRE"/>
    <property type="match status" value="1"/>
</dbReference>
<dbReference type="InterPro" id="IPR041591">
    <property type="entry name" value="OCRE"/>
</dbReference>
<reference evidence="3" key="1">
    <citation type="submission" date="2021-01" db="EMBL/GenBank/DDBJ databases">
        <authorList>
            <person name="Corre E."/>
            <person name="Pelletier E."/>
            <person name="Niang G."/>
            <person name="Scheremetjew M."/>
            <person name="Finn R."/>
            <person name="Kale V."/>
            <person name="Holt S."/>
            <person name="Cochrane G."/>
            <person name="Meng A."/>
            <person name="Brown T."/>
            <person name="Cohen L."/>
        </authorList>
    </citation>
    <scope>NUCLEOTIDE SEQUENCE</scope>
    <source>
        <strain evidence="3">CCMP219</strain>
    </source>
</reference>
<accession>A0A7R9YZ02</accession>
<proteinExistence type="predicted"/>
<sequence>MRSPTRANEAAGVPRMDAISTPSGDPSTAAAAIGGSDGGAAVSAATAHAGCCQACMDGAAEGGDGDSKSHGTAAVVADMDDPLQGFQLDAASGLLYNSDVGFYFDPATQHWRDAGTGDWYRRDASGALLPMA</sequence>
<evidence type="ECO:0000256" key="1">
    <source>
        <dbReference type="SAM" id="MobiDB-lite"/>
    </source>
</evidence>
<protein>
    <recommendedName>
        <fullName evidence="2">OCRE domain-containing protein</fullName>
    </recommendedName>
</protein>